<comment type="caution">
    <text evidence="2">The sequence shown here is derived from an EMBL/GenBank/DDBJ whole genome shotgun (WGS) entry which is preliminary data.</text>
</comment>
<gene>
    <name evidence="2" type="ORF">LPB3_08965</name>
</gene>
<sequence>MKIVLISDTHTNHNFRIPKGDILIHAGDVTSRGTKAEVDVFIKWFQSQPHKHKIFIAGNHDFYFENAVKNNLKTEFKNLIYLNDSGCEINGLKFWGSPIQPDFFKWAFNRKRGEEIKKHWDLIPTDTDVLITHGPPHGILDLTTIGLYSGCKELKKKVFEIQPKLHVFGHIHEGYGTTTINNTFFINASLLNEKYQSAHIPIVVNL</sequence>
<dbReference type="AlphaFoldDB" id="A0A1B8TY32"/>
<dbReference type="InterPro" id="IPR004843">
    <property type="entry name" value="Calcineurin-like_PHP"/>
</dbReference>
<dbReference type="Proteomes" id="UP000092584">
    <property type="component" value="Unassembled WGS sequence"/>
</dbReference>
<dbReference type="InterPro" id="IPR051693">
    <property type="entry name" value="UPF0046_metallophosphoest"/>
</dbReference>
<keyword evidence="3" id="KW-1185">Reference proteome</keyword>
<dbReference type="GO" id="GO:0016787">
    <property type="term" value="F:hydrolase activity"/>
    <property type="evidence" value="ECO:0007669"/>
    <property type="project" value="InterPro"/>
</dbReference>
<dbReference type="SUPFAM" id="SSF56300">
    <property type="entry name" value="Metallo-dependent phosphatases"/>
    <property type="match status" value="1"/>
</dbReference>
<dbReference type="CDD" id="cd07379">
    <property type="entry name" value="MPP_239FB"/>
    <property type="match status" value="1"/>
</dbReference>
<dbReference type="PANTHER" id="PTHR12905">
    <property type="entry name" value="METALLOPHOSPHOESTERASE"/>
    <property type="match status" value="1"/>
</dbReference>
<dbReference type="Pfam" id="PF00149">
    <property type="entry name" value="Metallophos"/>
    <property type="match status" value="1"/>
</dbReference>
<dbReference type="EMBL" id="LSFM01000022">
    <property type="protein sequence ID" value="OBY64500.1"/>
    <property type="molecule type" value="Genomic_DNA"/>
</dbReference>
<evidence type="ECO:0000259" key="1">
    <source>
        <dbReference type="Pfam" id="PF00149"/>
    </source>
</evidence>
<evidence type="ECO:0000313" key="2">
    <source>
        <dbReference type="EMBL" id="OBY64500.1"/>
    </source>
</evidence>
<accession>A0A1B8TY32</accession>
<dbReference type="PANTHER" id="PTHR12905:SF0">
    <property type="entry name" value="CALCINEURIN-LIKE PHOSPHOESTERASE DOMAIN-CONTAINING PROTEIN"/>
    <property type="match status" value="1"/>
</dbReference>
<dbReference type="OrthoDB" id="332939at2"/>
<protein>
    <submittedName>
        <fullName evidence="2">Metallophosphoesterase</fullName>
    </submittedName>
</protein>
<dbReference type="Gene3D" id="3.60.21.10">
    <property type="match status" value="1"/>
</dbReference>
<name>A0A1B8TY32_9FLAO</name>
<proteinExistence type="predicted"/>
<dbReference type="KEGG" id="pob:LPB03_03530"/>
<dbReference type="InterPro" id="IPR029052">
    <property type="entry name" value="Metallo-depent_PP-like"/>
</dbReference>
<dbReference type="RefSeq" id="WP_065319246.1">
    <property type="nucleotide sequence ID" value="NZ_CP017477.1"/>
</dbReference>
<feature type="domain" description="Calcineurin-like phosphoesterase" evidence="1">
    <location>
        <begin position="1"/>
        <end position="173"/>
    </location>
</feature>
<evidence type="ECO:0000313" key="3">
    <source>
        <dbReference type="Proteomes" id="UP000092584"/>
    </source>
</evidence>
<reference evidence="3" key="1">
    <citation type="submission" date="2016-02" db="EMBL/GenBank/DDBJ databases">
        <authorList>
            <person name="Shin S.-K."/>
            <person name="Yi H."/>
            <person name="Kim E."/>
        </authorList>
    </citation>
    <scope>NUCLEOTIDE SEQUENCE [LARGE SCALE GENOMIC DNA]</scope>
    <source>
        <strain evidence="3">LPB0003</strain>
    </source>
</reference>
<dbReference type="STRING" id="1774273.LPB03_03530"/>
<organism evidence="2 3">
    <name type="scientific">Polaribacter vadi</name>
    <dbReference type="NCBI Taxonomy" id="1774273"/>
    <lineage>
        <taxon>Bacteria</taxon>
        <taxon>Pseudomonadati</taxon>
        <taxon>Bacteroidota</taxon>
        <taxon>Flavobacteriia</taxon>
        <taxon>Flavobacteriales</taxon>
        <taxon>Flavobacteriaceae</taxon>
    </lineage>
</organism>